<evidence type="ECO:0000256" key="8">
    <source>
        <dbReference type="ARBA" id="ARBA00022990"/>
    </source>
</evidence>
<organism evidence="15">
    <name type="scientific">Proechimys guyannensis</name>
    <name type="common">Cayenne spiny rat</name>
    <name type="synonym">Proechimys cayennensis</name>
    <dbReference type="NCBI Taxonomy" id="128105"/>
    <lineage>
        <taxon>Eukaryota</taxon>
        <taxon>Metazoa</taxon>
        <taxon>Chordata</taxon>
        <taxon>Craniata</taxon>
        <taxon>Vertebrata</taxon>
        <taxon>Euteleostomi</taxon>
        <taxon>Mammalia</taxon>
        <taxon>Eutheria</taxon>
        <taxon>Euarchontoglires</taxon>
        <taxon>Glires</taxon>
        <taxon>Rodentia</taxon>
        <taxon>Hystricomorpha</taxon>
        <taxon>Echimyidae</taxon>
        <taxon>Proechimys</taxon>
    </lineage>
</organism>
<evidence type="ECO:0000256" key="1">
    <source>
        <dbReference type="ARBA" id="ARBA00004304"/>
    </source>
</evidence>
<evidence type="ECO:0000256" key="4">
    <source>
        <dbReference type="ARBA" id="ARBA00022547"/>
    </source>
</evidence>
<evidence type="ECO:0000256" key="13">
    <source>
        <dbReference type="RuleBase" id="RU003661"/>
    </source>
</evidence>
<evidence type="ECO:0000256" key="12">
    <source>
        <dbReference type="ARBA" id="ARBA00023310"/>
    </source>
</evidence>
<dbReference type="EMBL" id="KX755306">
    <property type="protein sequence ID" value="ASU92823.1"/>
    <property type="molecule type" value="Genomic_DNA"/>
</dbReference>
<dbReference type="GO" id="GO:0045259">
    <property type="term" value="C:proton-transporting ATP synthase complex"/>
    <property type="evidence" value="ECO:0007669"/>
    <property type="project" value="UniProtKB-KW"/>
</dbReference>
<dbReference type="GO" id="GO:0031966">
    <property type="term" value="C:mitochondrial membrane"/>
    <property type="evidence" value="ECO:0007669"/>
    <property type="project" value="UniProtKB-SubCell"/>
</dbReference>
<evidence type="ECO:0000256" key="9">
    <source>
        <dbReference type="ARBA" id="ARBA00023065"/>
    </source>
</evidence>
<sequence length="63" mass="7637">MPQLDTSTWFITIFSMILTLLIIFQMKTLTHQFPINPQLTCLKYMKQNMPWEEKWTKIYLPLS</sequence>
<evidence type="ECO:0000256" key="3">
    <source>
        <dbReference type="ARBA" id="ARBA00022448"/>
    </source>
</evidence>
<dbReference type="PANTHER" id="PTHR13722:SF0">
    <property type="entry name" value="ATP SYNTHASE PROTEIN 8"/>
    <property type="match status" value="1"/>
</dbReference>
<keyword evidence="8" id="KW-0007">Acetylation</keyword>
<evidence type="ECO:0000256" key="6">
    <source>
        <dbReference type="ARBA" id="ARBA00022781"/>
    </source>
</evidence>
<gene>
    <name evidence="15" type="primary">ATP8</name>
</gene>
<evidence type="ECO:0000256" key="2">
    <source>
        <dbReference type="ARBA" id="ARBA00008892"/>
    </source>
</evidence>
<dbReference type="InterPro" id="IPR001421">
    <property type="entry name" value="ATP8_metazoa"/>
</dbReference>
<accession>A0A343J2Z9</accession>
<keyword evidence="10 13" id="KW-0496">Mitochondrion</keyword>
<dbReference type="GO" id="GO:0015078">
    <property type="term" value="F:proton transmembrane transporter activity"/>
    <property type="evidence" value="ECO:0007669"/>
    <property type="project" value="InterPro"/>
</dbReference>
<keyword evidence="3 13" id="KW-0813">Transport</keyword>
<proteinExistence type="inferred from homology"/>
<keyword evidence="7 14" id="KW-1133">Transmembrane helix</keyword>
<evidence type="ECO:0000256" key="5">
    <source>
        <dbReference type="ARBA" id="ARBA00022692"/>
    </source>
</evidence>
<evidence type="ECO:0000256" key="7">
    <source>
        <dbReference type="ARBA" id="ARBA00022989"/>
    </source>
</evidence>
<dbReference type="GO" id="GO:0015986">
    <property type="term" value="P:proton motive force-driven ATP synthesis"/>
    <property type="evidence" value="ECO:0007669"/>
    <property type="project" value="InterPro"/>
</dbReference>
<keyword evidence="9 13" id="KW-0406">Ion transport</keyword>
<protein>
    <recommendedName>
        <fullName evidence="13">ATP synthase complex subunit 8</fullName>
    </recommendedName>
</protein>
<reference evidence="15" key="1">
    <citation type="submission" date="2016-08" db="EMBL/GenBank/DDBJ databases">
        <title>A mitogenomic phylogeny of Proechimys species.</title>
        <authorList>
            <person name="Ferreira da Silva M.N."/>
            <person name="Tilak M.-K."/>
            <person name="Fabre P.-H."/>
            <person name="Douzery E.J.P."/>
        </authorList>
    </citation>
    <scope>NUCLEOTIDE SEQUENCE</scope>
    <source>
        <strain evidence="15">CCM42</strain>
    </source>
</reference>
<evidence type="ECO:0000256" key="11">
    <source>
        <dbReference type="ARBA" id="ARBA00023136"/>
    </source>
</evidence>
<geneLocation type="mitochondrion" evidence="15"/>
<feature type="transmembrane region" description="Helical" evidence="14">
    <location>
        <begin position="6"/>
        <end position="24"/>
    </location>
</feature>
<keyword evidence="11 14" id="KW-0472">Membrane</keyword>
<keyword evidence="6 13" id="KW-0375">Hydrogen ion transport</keyword>
<dbReference type="InterPro" id="IPR039017">
    <property type="entry name" value="ATP8_mammal"/>
</dbReference>
<dbReference type="AlphaFoldDB" id="A0A343J2Z9"/>
<keyword evidence="5 13" id="KW-0812">Transmembrane</keyword>
<evidence type="ECO:0000256" key="14">
    <source>
        <dbReference type="SAM" id="Phobius"/>
    </source>
</evidence>
<evidence type="ECO:0000313" key="15">
    <source>
        <dbReference type="EMBL" id="ASU92823.1"/>
    </source>
</evidence>
<keyword evidence="12" id="KW-0066">ATP synthesis</keyword>
<evidence type="ECO:0000256" key="10">
    <source>
        <dbReference type="ARBA" id="ARBA00023128"/>
    </source>
</evidence>
<keyword evidence="4 13" id="KW-0138">CF(0)</keyword>
<dbReference type="Pfam" id="PF00895">
    <property type="entry name" value="ATP-synt_8"/>
    <property type="match status" value="1"/>
</dbReference>
<comment type="subcellular location">
    <subcellularLocation>
        <location evidence="1 13">Mitochondrion membrane</location>
        <topology evidence="1 13">Single-pass membrane protein</topology>
    </subcellularLocation>
</comment>
<comment type="similarity">
    <text evidence="2 13">Belongs to the ATPase protein 8 family.</text>
</comment>
<name>A0A343J2Z9_PROGY</name>
<dbReference type="PANTHER" id="PTHR13722">
    <property type="entry name" value="ATP SYNTHASE PROTEIN 8"/>
    <property type="match status" value="1"/>
</dbReference>